<keyword evidence="3" id="KW-0804">Transcription</keyword>
<sequence>MATRSKKAFKPLPALCRSIKSLPAPKDYFKSIPGARTPLPENVLLFHRDISHRQWMIHNERKQPSFHYLYVLIISIRGEGRIIVEGNPHIVNPGQCVLVPPYQAHYYSQLPEDGFEWLFITFEIEKLPPNLRGTGIARTVPPQLPSQLETLLRAFRLALSMPERSDILIWQLAILLTTLADEGMEVPAEDRSRSSAEEKLFLRIHTLITENISSHLSTHQIAEHIGVSESHLRALFKKGAGCSLGRFQRNVRLQHAARLLTRHQMNVTEVASACGWDSPYSFSRAFHRYWGRPPKAFHPKSS</sequence>
<dbReference type="InterPro" id="IPR009057">
    <property type="entry name" value="Homeodomain-like_sf"/>
</dbReference>
<protein>
    <submittedName>
        <fullName evidence="5">AraC family transcriptional regulator</fullName>
    </submittedName>
</protein>
<dbReference type="InterPro" id="IPR003313">
    <property type="entry name" value="AraC-bd"/>
</dbReference>
<name>A0A842HH40_9BACT</name>
<evidence type="ECO:0000313" key="5">
    <source>
        <dbReference type="EMBL" id="MBC2595732.1"/>
    </source>
</evidence>
<evidence type="ECO:0000256" key="3">
    <source>
        <dbReference type="ARBA" id="ARBA00023163"/>
    </source>
</evidence>
<dbReference type="RefSeq" id="WP_185676665.1">
    <property type="nucleotide sequence ID" value="NZ_JACHVB010000052.1"/>
</dbReference>
<evidence type="ECO:0000256" key="2">
    <source>
        <dbReference type="ARBA" id="ARBA00023125"/>
    </source>
</evidence>
<keyword evidence="1" id="KW-0805">Transcription regulation</keyword>
<accession>A0A842HH40</accession>
<dbReference type="EMBL" id="JACHVB010000052">
    <property type="protein sequence ID" value="MBC2595732.1"/>
    <property type="molecule type" value="Genomic_DNA"/>
</dbReference>
<dbReference type="InterPro" id="IPR050204">
    <property type="entry name" value="AraC_XylS_family_regulators"/>
</dbReference>
<feature type="domain" description="HTH araC/xylS-type" evidence="4">
    <location>
        <begin position="202"/>
        <end position="300"/>
    </location>
</feature>
<reference evidence="5 6" key="1">
    <citation type="submission" date="2020-07" db="EMBL/GenBank/DDBJ databases">
        <authorList>
            <person name="Feng X."/>
        </authorList>
    </citation>
    <scope>NUCLEOTIDE SEQUENCE [LARGE SCALE GENOMIC DNA]</scope>
    <source>
        <strain evidence="5 6">JCM31066</strain>
    </source>
</reference>
<dbReference type="Pfam" id="PF02311">
    <property type="entry name" value="AraC_binding"/>
    <property type="match status" value="1"/>
</dbReference>
<dbReference type="SUPFAM" id="SSF51215">
    <property type="entry name" value="Regulatory protein AraC"/>
    <property type="match status" value="1"/>
</dbReference>
<dbReference type="Proteomes" id="UP000546464">
    <property type="component" value="Unassembled WGS sequence"/>
</dbReference>
<dbReference type="Gene3D" id="1.10.10.60">
    <property type="entry name" value="Homeodomain-like"/>
    <property type="match status" value="1"/>
</dbReference>
<evidence type="ECO:0000313" key="6">
    <source>
        <dbReference type="Proteomes" id="UP000546464"/>
    </source>
</evidence>
<keyword evidence="2" id="KW-0238">DNA-binding</keyword>
<keyword evidence="6" id="KW-1185">Reference proteome</keyword>
<dbReference type="InterPro" id="IPR018060">
    <property type="entry name" value="HTH_AraC"/>
</dbReference>
<dbReference type="InterPro" id="IPR037923">
    <property type="entry name" value="HTH-like"/>
</dbReference>
<dbReference type="InterPro" id="IPR014710">
    <property type="entry name" value="RmlC-like_jellyroll"/>
</dbReference>
<evidence type="ECO:0000256" key="1">
    <source>
        <dbReference type="ARBA" id="ARBA00023015"/>
    </source>
</evidence>
<evidence type="ECO:0000259" key="4">
    <source>
        <dbReference type="PROSITE" id="PS01124"/>
    </source>
</evidence>
<comment type="caution">
    <text evidence="5">The sequence shown here is derived from an EMBL/GenBank/DDBJ whole genome shotgun (WGS) entry which is preliminary data.</text>
</comment>
<dbReference type="PANTHER" id="PTHR46796:SF6">
    <property type="entry name" value="ARAC SUBFAMILY"/>
    <property type="match status" value="1"/>
</dbReference>
<proteinExistence type="predicted"/>
<dbReference type="Pfam" id="PF12833">
    <property type="entry name" value="HTH_18"/>
    <property type="match status" value="1"/>
</dbReference>
<dbReference type="GO" id="GO:0043565">
    <property type="term" value="F:sequence-specific DNA binding"/>
    <property type="evidence" value="ECO:0007669"/>
    <property type="project" value="InterPro"/>
</dbReference>
<dbReference type="AlphaFoldDB" id="A0A842HH40"/>
<dbReference type="PROSITE" id="PS01124">
    <property type="entry name" value="HTH_ARAC_FAMILY_2"/>
    <property type="match status" value="1"/>
</dbReference>
<dbReference type="SUPFAM" id="SSF46689">
    <property type="entry name" value="Homeodomain-like"/>
    <property type="match status" value="2"/>
</dbReference>
<organism evidence="5 6">
    <name type="scientific">Ruficoccus amylovorans</name>
    <dbReference type="NCBI Taxonomy" id="1804625"/>
    <lineage>
        <taxon>Bacteria</taxon>
        <taxon>Pseudomonadati</taxon>
        <taxon>Verrucomicrobiota</taxon>
        <taxon>Opitutia</taxon>
        <taxon>Puniceicoccales</taxon>
        <taxon>Cerasicoccaceae</taxon>
        <taxon>Ruficoccus</taxon>
    </lineage>
</organism>
<dbReference type="Gene3D" id="2.60.120.10">
    <property type="entry name" value="Jelly Rolls"/>
    <property type="match status" value="1"/>
</dbReference>
<dbReference type="SMART" id="SM00342">
    <property type="entry name" value="HTH_ARAC"/>
    <property type="match status" value="1"/>
</dbReference>
<gene>
    <name evidence="5" type="ORF">H5P28_15805</name>
</gene>
<dbReference type="GO" id="GO:0003700">
    <property type="term" value="F:DNA-binding transcription factor activity"/>
    <property type="evidence" value="ECO:0007669"/>
    <property type="project" value="InterPro"/>
</dbReference>
<dbReference type="PANTHER" id="PTHR46796">
    <property type="entry name" value="HTH-TYPE TRANSCRIPTIONAL ACTIVATOR RHAS-RELATED"/>
    <property type="match status" value="1"/>
</dbReference>